<dbReference type="PANTHER" id="PTHR11738">
    <property type="entry name" value="MHC CLASS I NK CELL RECEPTOR"/>
    <property type="match status" value="1"/>
</dbReference>
<dbReference type="Gene3D" id="2.60.40.10">
    <property type="entry name" value="Immunoglobulins"/>
    <property type="match status" value="1"/>
</dbReference>
<dbReference type="SUPFAM" id="SSF48726">
    <property type="entry name" value="Immunoglobulin"/>
    <property type="match status" value="1"/>
</dbReference>
<feature type="transmembrane region" description="Helical" evidence="4">
    <location>
        <begin position="195"/>
        <end position="217"/>
    </location>
</feature>
<accession>A0A811ZU90</accession>
<dbReference type="InterPro" id="IPR013783">
    <property type="entry name" value="Ig-like_fold"/>
</dbReference>
<keyword evidence="4" id="KW-0472">Membrane</keyword>
<dbReference type="InterPro" id="IPR036179">
    <property type="entry name" value="Ig-like_dom_sf"/>
</dbReference>
<keyword evidence="4" id="KW-0812">Transmembrane</keyword>
<evidence type="ECO:0000256" key="2">
    <source>
        <dbReference type="ARBA" id="ARBA00023157"/>
    </source>
</evidence>
<protein>
    <submittedName>
        <fullName evidence="6">(raccoon dog) hypothetical protein</fullName>
    </submittedName>
</protein>
<feature type="signal peptide" evidence="5">
    <location>
        <begin position="1"/>
        <end position="21"/>
    </location>
</feature>
<dbReference type="FunFam" id="2.60.40.10:FF:000049">
    <property type="entry name" value="Leukocyte immunoglobulin-like receptor subfamily B member 1"/>
    <property type="match status" value="1"/>
</dbReference>
<comment type="caution">
    <text evidence="6">The sequence shown here is derived from an EMBL/GenBank/DDBJ whole genome shotgun (WGS) entry which is preliminary data.</text>
</comment>
<name>A0A811ZU90_NYCPR</name>
<gene>
    <name evidence="6" type="ORF">NYPRO_LOCUS24955</name>
</gene>
<keyword evidence="3" id="KW-0393">Immunoglobulin domain</keyword>
<evidence type="ECO:0000256" key="5">
    <source>
        <dbReference type="SAM" id="SignalP"/>
    </source>
</evidence>
<keyword evidence="7" id="KW-1185">Reference proteome</keyword>
<dbReference type="PANTHER" id="PTHR11738:SF193">
    <property type="entry name" value="IMMUNOGLOBULIN SUBTYPE DOMAIN-CONTAINING PROTEIN"/>
    <property type="match status" value="1"/>
</dbReference>
<dbReference type="GO" id="GO:0005886">
    <property type="term" value="C:plasma membrane"/>
    <property type="evidence" value="ECO:0007669"/>
    <property type="project" value="TreeGrafter"/>
</dbReference>
<dbReference type="Proteomes" id="UP000645828">
    <property type="component" value="Unassembled WGS sequence"/>
</dbReference>
<keyword evidence="1 5" id="KW-0732">Signal</keyword>
<dbReference type="GO" id="GO:0002764">
    <property type="term" value="P:immune response-regulating signaling pathway"/>
    <property type="evidence" value="ECO:0007669"/>
    <property type="project" value="TreeGrafter"/>
</dbReference>
<dbReference type="Pfam" id="PF13895">
    <property type="entry name" value="Ig_2"/>
    <property type="match status" value="1"/>
</dbReference>
<proteinExistence type="predicted"/>
<reference evidence="6" key="1">
    <citation type="submission" date="2020-12" db="EMBL/GenBank/DDBJ databases">
        <authorList>
            <consortium name="Molecular Ecology Group"/>
        </authorList>
    </citation>
    <scope>NUCLEOTIDE SEQUENCE</scope>
    <source>
        <strain evidence="6">TBG_1078</strain>
    </source>
</reference>
<organism evidence="6 7">
    <name type="scientific">Nyctereutes procyonoides</name>
    <name type="common">Raccoon dog</name>
    <name type="synonym">Canis procyonoides</name>
    <dbReference type="NCBI Taxonomy" id="34880"/>
    <lineage>
        <taxon>Eukaryota</taxon>
        <taxon>Metazoa</taxon>
        <taxon>Chordata</taxon>
        <taxon>Craniata</taxon>
        <taxon>Vertebrata</taxon>
        <taxon>Euteleostomi</taxon>
        <taxon>Mammalia</taxon>
        <taxon>Eutheria</taxon>
        <taxon>Laurasiatheria</taxon>
        <taxon>Carnivora</taxon>
        <taxon>Caniformia</taxon>
        <taxon>Canidae</taxon>
        <taxon>Nyctereutes</taxon>
    </lineage>
</organism>
<dbReference type="AlphaFoldDB" id="A0A811ZU90"/>
<evidence type="ECO:0000256" key="3">
    <source>
        <dbReference type="ARBA" id="ARBA00023319"/>
    </source>
</evidence>
<evidence type="ECO:0000256" key="1">
    <source>
        <dbReference type="ARBA" id="ARBA00022729"/>
    </source>
</evidence>
<evidence type="ECO:0000313" key="6">
    <source>
        <dbReference type="EMBL" id="CAD7692161.1"/>
    </source>
</evidence>
<keyword evidence="4" id="KW-1133">Transmembrane helix</keyword>
<evidence type="ECO:0000256" key="4">
    <source>
        <dbReference type="SAM" id="Phobius"/>
    </source>
</evidence>
<dbReference type="EMBL" id="CAJHUB010000775">
    <property type="protein sequence ID" value="CAD7692161.1"/>
    <property type="molecule type" value="Genomic_DNA"/>
</dbReference>
<sequence length="308" mass="34355">MSSGIIFLLGLVFCLEQRIWAQHGLPECSDGSYLREGLPVTWYNRISQGTQGLPMFFTQPVTYINAGIYYSVYQKRGGWSGPSDSMDLVVAGVYKDTPSLTASPGPNVTLGENVALLCQASQYYHIFNLSKDGRNASTQEFLLQNHKTYLISPMTLAHGGTYKCCGSSKISSYRWSLPSNPVKLLVTNPLAPENGYLPIVIGVLAIVVLILLFLLWLTREGFGGSPTNTDCWLSTGNIDNETKNQVNYTPVMDFREEINVKGSDVLEDIQLEDRQMDIHDPIEEDTQEVTYVQVHQKTLTRSVDTFFS</sequence>
<keyword evidence="2" id="KW-1015">Disulfide bond</keyword>
<evidence type="ECO:0000313" key="7">
    <source>
        <dbReference type="Proteomes" id="UP000645828"/>
    </source>
</evidence>
<dbReference type="InterPro" id="IPR050412">
    <property type="entry name" value="Ig-like_Receptors_ImmuneReg"/>
</dbReference>
<feature type="chain" id="PRO_5032419148" evidence="5">
    <location>
        <begin position="22"/>
        <end position="308"/>
    </location>
</feature>